<dbReference type="Pfam" id="PF13640">
    <property type="entry name" value="2OG-FeII_Oxy_3"/>
    <property type="match status" value="1"/>
</dbReference>
<dbReference type="Proteomes" id="UP000324767">
    <property type="component" value="Unassembled WGS sequence"/>
</dbReference>
<accession>A0A5M8PHS3</accession>
<dbReference type="Gene3D" id="2.60.120.620">
    <property type="entry name" value="q2cbj1_9rhob like domain"/>
    <property type="match status" value="1"/>
</dbReference>
<sequence>MSTTEDLEDDRGASASASTSPESTANYEDRLSDLQRQLRDCLNNVPSAGSFACFGVEPKAVNPGIYVKDVGVVGLPLAEREARILIGHSHQSPFGRGSETIIDTSVRKTWELNTDQFELRNPAWPPFLQELVAVVAKKLGTDTDVQAELYKMLLYESGGYFKPHSDSEKAPGMFGTLVICLPSQHEGGDIRASHSGETKIFSTAPTSMFDQSYIAWYSDVTHEVKPVTSGVRCCLTYNLISTGPATVQSATDIQNEKMKLKETLASWTSDADLPDMQAYMLDYRYTEANLKYESMKGRDRLRAQCLKEICAETGFCFYLAQMEYTVSGDAIDEEYVTSGKRGVLYHPLGDPAEKYFYAEQTELLKFSTVHDLDGRLLARSVRTYLDDIVQPNPFADRDPDDEEWENTGNQGVATTHFYHDSCALMMKKESRMEFLITSNSQAVTEYFVSFVQTLFKQYRETPDNPERATELVCLCNHIVLVVSDLKPHVSSNMLASAVTASMLVKDEALIEKVMTVYPGGLREVAYAELGGTLHGLGLAYLHGERMNHILSCIASIHMRYRALVAIRDGYCKTKRPDSSIDDLASLEVWIKEKVEAILDTEEPFTDENTKTLLAMHQVYGDDLLFRKILPFLKRQNTTFTTSFLADLFAQCKQGEVSEDVTSTAFRIMLSVLIPIIELDSEESMNKRQKTSYQSTPGGRRSGLDILGTPRRVVRGKVVADLLGFCLSLHLRHESAQILEKLEDQKQIASISTYKDVYFPCLSKLFEVIQPRGRSPETSCFRSVFVGIINTYRNRFVPEEPTRGTKTDGEWQKEQRAWRENYGTYYRLVETVGPIPLLNDFLRKDSQSVEPQGPAPSGSQQGWAARKCPELIDLLE</sequence>
<dbReference type="PANTHER" id="PTHR33099:SF7">
    <property type="entry name" value="MYND-TYPE DOMAIN-CONTAINING PROTEIN"/>
    <property type="match status" value="1"/>
</dbReference>
<dbReference type="AlphaFoldDB" id="A0A5M8PHS3"/>
<proteinExistence type="predicted"/>
<comment type="caution">
    <text evidence="3">The sequence shown here is derived from an EMBL/GenBank/DDBJ whole genome shotgun (WGS) entry which is preliminary data.</text>
</comment>
<evidence type="ECO:0000259" key="2">
    <source>
        <dbReference type="Pfam" id="PF13640"/>
    </source>
</evidence>
<feature type="region of interest" description="Disordered" evidence="1">
    <location>
        <begin position="1"/>
        <end position="28"/>
    </location>
</feature>
<name>A0A5M8PHS3_9LECA</name>
<feature type="compositionally biased region" description="Low complexity" evidence="1">
    <location>
        <begin position="13"/>
        <end position="25"/>
    </location>
</feature>
<protein>
    <recommendedName>
        <fullName evidence="2">Prolyl 4-hydroxylase alpha subunit Fe(2+) 2OG dioxygenase domain-containing protein</fullName>
    </recommendedName>
</protein>
<dbReference type="OrthoDB" id="27483at2759"/>
<evidence type="ECO:0000313" key="4">
    <source>
        <dbReference type="Proteomes" id="UP000324767"/>
    </source>
</evidence>
<reference evidence="3 4" key="1">
    <citation type="submission" date="2019-09" db="EMBL/GenBank/DDBJ databases">
        <title>The hologenome of the rock-dwelling lichen Lasallia pustulata.</title>
        <authorList>
            <person name="Greshake Tzovaras B."/>
            <person name="Segers F."/>
            <person name="Bicker A."/>
            <person name="Dal Grande F."/>
            <person name="Otte J."/>
            <person name="Hankeln T."/>
            <person name="Schmitt I."/>
            <person name="Ebersberger I."/>
        </authorList>
    </citation>
    <scope>NUCLEOTIDE SEQUENCE [LARGE SCALE GENOMIC DNA]</scope>
    <source>
        <strain evidence="3">A1-1</strain>
    </source>
</reference>
<dbReference type="InterPro" id="IPR044862">
    <property type="entry name" value="Pro_4_hyd_alph_FE2OG_OXY"/>
</dbReference>
<evidence type="ECO:0000256" key="1">
    <source>
        <dbReference type="SAM" id="MobiDB-lite"/>
    </source>
</evidence>
<dbReference type="PANTHER" id="PTHR33099">
    <property type="entry name" value="FE2OG DIOXYGENASE DOMAIN-CONTAINING PROTEIN"/>
    <property type="match status" value="1"/>
</dbReference>
<gene>
    <name evidence="3" type="ORF">FRX48_07924</name>
</gene>
<organism evidence="3 4">
    <name type="scientific">Lasallia pustulata</name>
    <dbReference type="NCBI Taxonomy" id="136370"/>
    <lineage>
        <taxon>Eukaryota</taxon>
        <taxon>Fungi</taxon>
        <taxon>Dikarya</taxon>
        <taxon>Ascomycota</taxon>
        <taxon>Pezizomycotina</taxon>
        <taxon>Lecanoromycetes</taxon>
        <taxon>OSLEUM clade</taxon>
        <taxon>Umbilicariomycetidae</taxon>
        <taxon>Umbilicariales</taxon>
        <taxon>Umbilicariaceae</taxon>
        <taxon>Lasallia</taxon>
    </lineage>
</organism>
<dbReference type="EMBL" id="VXIT01000014">
    <property type="protein sequence ID" value="KAA6408182.1"/>
    <property type="molecule type" value="Genomic_DNA"/>
</dbReference>
<feature type="region of interest" description="Disordered" evidence="1">
    <location>
        <begin position="845"/>
        <end position="864"/>
    </location>
</feature>
<evidence type="ECO:0000313" key="3">
    <source>
        <dbReference type="EMBL" id="KAA6408182.1"/>
    </source>
</evidence>
<feature type="domain" description="Prolyl 4-hydroxylase alpha subunit Fe(2+) 2OG dioxygenase" evidence="2">
    <location>
        <begin position="152"/>
        <end position="238"/>
    </location>
</feature>